<evidence type="ECO:0000313" key="2">
    <source>
        <dbReference type="EMBL" id="PTB88912.1"/>
    </source>
</evidence>
<dbReference type="Proteomes" id="UP000241514">
    <property type="component" value="Unassembled WGS sequence"/>
</dbReference>
<protein>
    <submittedName>
        <fullName evidence="2">Uncharacterized protein</fullName>
    </submittedName>
</protein>
<evidence type="ECO:0000256" key="1">
    <source>
        <dbReference type="SAM" id="Phobius"/>
    </source>
</evidence>
<evidence type="ECO:0000313" key="3">
    <source>
        <dbReference type="Proteomes" id="UP000241514"/>
    </source>
</evidence>
<proteinExistence type="predicted"/>
<keyword evidence="1" id="KW-1133">Transmembrane helix</keyword>
<sequence length="68" mass="7571">MNINMTYIGQGMILFMIVTVIVTYLLGKRKTQNAGWAAFVGFLTAFVPPIALLYMIVLVMKKDVNAES</sequence>
<keyword evidence="1" id="KW-0812">Transmembrane</keyword>
<dbReference type="AlphaFoldDB" id="A0A6N4DID8"/>
<dbReference type="EMBL" id="PYVG01000028">
    <property type="protein sequence ID" value="PTB88912.1"/>
    <property type="molecule type" value="Genomic_DNA"/>
</dbReference>
<accession>A0A6N4DID8</accession>
<organism evidence="2 3">
    <name type="scientific">Pseudidiomarina aestuarii</name>
    <dbReference type="NCBI Taxonomy" id="624146"/>
    <lineage>
        <taxon>Bacteria</taxon>
        <taxon>Pseudomonadati</taxon>
        <taxon>Pseudomonadota</taxon>
        <taxon>Gammaproteobacteria</taxon>
        <taxon>Alteromonadales</taxon>
        <taxon>Idiomarinaceae</taxon>
        <taxon>Pseudidiomarina</taxon>
    </lineage>
</organism>
<comment type="caution">
    <text evidence="2">The sequence shown here is derived from an EMBL/GenBank/DDBJ whole genome shotgun (WGS) entry which is preliminary data.</text>
</comment>
<keyword evidence="1" id="KW-0472">Membrane</keyword>
<feature type="transmembrane region" description="Helical" evidence="1">
    <location>
        <begin position="6"/>
        <end position="27"/>
    </location>
</feature>
<reference evidence="2 3" key="1">
    <citation type="submission" date="2018-03" db="EMBL/GenBank/DDBJ databases">
        <title>Cross-interface Injection: A General Nanoliter Liquid Handling Method Applied to Single Cells Genome Amplification Automated Nanoliter Liquid Handling Applied to Single Cell Multiple Displacement Amplification.</title>
        <authorList>
            <person name="Yun J."/>
            <person name="Xu P."/>
            <person name="Xu J."/>
            <person name="Dai X."/>
            <person name="Wang Y."/>
            <person name="Zheng X."/>
            <person name="Cao C."/>
            <person name="Yi Q."/>
            <person name="Zhu Y."/>
            <person name="Wang L."/>
            <person name="Dong Z."/>
            <person name="Huang Y."/>
            <person name="Huang L."/>
            <person name="Du W."/>
        </authorList>
    </citation>
    <scope>NUCLEOTIDE SEQUENCE [LARGE SCALE GENOMIC DNA]</scope>
    <source>
        <strain evidence="2 3">A9-4</strain>
    </source>
</reference>
<feature type="transmembrane region" description="Helical" evidence="1">
    <location>
        <begin position="34"/>
        <end position="60"/>
    </location>
</feature>
<gene>
    <name evidence="2" type="ORF">C9928_05140</name>
</gene>
<name>A0A6N4DID8_9GAMM</name>